<keyword evidence="1" id="KW-0732">Signal</keyword>
<dbReference type="EMBL" id="JADIVZ010000001">
    <property type="protein sequence ID" value="MBF4160434.1"/>
    <property type="molecule type" value="Genomic_DNA"/>
</dbReference>
<keyword evidence="3" id="KW-1185">Reference proteome</keyword>
<evidence type="ECO:0000313" key="3">
    <source>
        <dbReference type="Proteomes" id="UP000656804"/>
    </source>
</evidence>
<sequence length="498" mass="53110">MRPLARPAVRLALATLATLGLSAAVVAPASAHDTDRERIARLAAIDPVTDTLVTGGAISHLSTNPTQAGISGCFLQTAALFVSSGIDSLRVWDVSDPARPQLTGVLPQALFENEAMNCGERRTQQGVRRFALVGVDLVQASPGDISHVNVGGGELVIVEVTDPSAPKIVGRAEGTTSTHTVACVDGTNCRYAYSAGGRDSFSVFDLRDLDHPVEVDSDPGTPGVQPYASPTGGHKWNVDAAGVATHTGWNGASMWDTSRPRHPKLLATTGRAGKGLDPKHEGWNDFILHNSFRPNARTFKANAKPRLSNGNILLVTEEDYEQTDCARAGSFQTWWVKNLTGRRGSIKPLDKVELADLGNYPLPQGAFCSSHWFDYHQSGLVAAGFYGGGTQILDVRHPRNIRPYAHALWGASEVWDAMWVPKYRADGTMTRSKTNVVLSIDLVRGLDVYAVDVPGDDRGAVPPASPEQAGTLEGSALPLGLVALAALAGLALRRRRVA</sequence>
<comment type="caution">
    <text evidence="2">The sequence shown here is derived from an EMBL/GenBank/DDBJ whole genome shotgun (WGS) entry which is preliminary data.</text>
</comment>
<proteinExistence type="predicted"/>
<feature type="signal peptide" evidence="1">
    <location>
        <begin position="1"/>
        <end position="31"/>
    </location>
</feature>
<dbReference type="InterPro" id="IPR036322">
    <property type="entry name" value="WD40_repeat_dom_sf"/>
</dbReference>
<evidence type="ECO:0000313" key="2">
    <source>
        <dbReference type="EMBL" id="MBF4160434.1"/>
    </source>
</evidence>
<accession>A0A930YBF6</accession>
<dbReference type="RefSeq" id="WP_194501663.1">
    <property type="nucleotide sequence ID" value="NZ_JADIVZ010000001.1"/>
</dbReference>
<feature type="chain" id="PRO_5036859811" description="LVIVD repeat-containing protein" evidence="1">
    <location>
        <begin position="32"/>
        <end position="498"/>
    </location>
</feature>
<dbReference type="Pfam" id="PF08309">
    <property type="entry name" value="LVIVD"/>
    <property type="match status" value="1"/>
</dbReference>
<organism evidence="2 3">
    <name type="scientific">Nocardioides acrostichi</name>
    <dbReference type="NCBI Taxonomy" id="2784339"/>
    <lineage>
        <taxon>Bacteria</taxon>
        <taxon>Bacillati</taxon>
        <taxon>Actinomycetota</taxon>
        <taxon>Actinomycetes</taxon>
        <taxon>Propionibacteriales</taxon>
        <taxon>Nocardioidaceae</taxon>
        <taxon>Nocardioides</taxon>
    </lineage>
</organism>
<dbReference type="SUPFAM" id="SSF50978">
    <property type="entry name" value="WD40 repeat-like"/>
    <property type="match status" value="1"/>
</dbReference>
<gene>
    <name evidence="2" type="ORF">ISG29_01955</name>
</gene>
<evidence type="ECO:0000256" key="1">
    <source>
        <dbReference type="SAM" id="SignalP"/>
    </source>
</evidence>
<dbReference type="InterPro" id="IPR013211">
    <property type="entry name" value="LVIVD"/>
</dbReference>
<protein>
    <recommendedName>
        <fullName evidence="4">LVIVD repeat-containing protein</fullName>
    </recommendedName>
</protein>
<dbReference type="Proteomes" id="UP000656804">
    <property type="component" value="Unassembled WGS sequence"/>
</dbReference>
<reference evidence="2" key="1">
    <citation type="submission" date="2020-11" db="EMBL/GenBank/DDBJ databases">
        <title>Nocardioides sp. CBS4Y-1, whole genome shotgun sequence.</title>
        <authorList>
            <person name="Tuo L."/>
        </authorList>
    </citation>
    <scope>NUCLEOTIDE SEQUENCE</scope>
    <source>
        <strain evidence="2">CBS4Y-1</strain>
    </source>
</reference>
<name>A0A930YBF6_9ACTN</name>
<dbReference type="AlphaFoldDB" id="A0A930YBF6"/>
<evidence type="ECO:0008006" key="4">
    <source>
        <dbReference type="Google" id="ProtNLM"/>
    </source>
</evidence>